<dbReference type="Proteomes" id="UP000000263">
    <property type="component" value="Chromosome"/>
</dbReference>
<evidence type="ECO:0000256" key="1">
    <source>
        <dbReference type="SAM" id="MobiDB-lite"/>
    </source>
</evidence>
<protein>
    <submittedName>
        <fullName evidence="3">Uncharacterized protein</fullName>
    </submittedName>
</protein>
<proteinExistence type="predicted"/>
<dbReference type="OrthoDB" id="9840022at2"/>
<keyword evidence="2" id="KW-0812">Transmembrane</keyword>
<feature type="compositionally biased region" description="Polar residues" evidence="1">
    <location>
        <begin position="18"/>
        <end position="28"/>
    </location>
</feature>
<accession>A7NJ30</accession>
<feature type="transmembrane region" description="Helical" evidence="2">
    <location>
        <begin position="58"/>
        <end position="79"/>
    </location>
</feature>
<evidence type="ECO:0000256" key="2">
    <source>
        <dbReference type="SAM" id="Phobius"/>
    </source>
</evidence>
<sequence>MRPSRRNRSRRRRIPPQNGMQRQRASSLPTVSDRVLRWLLNHPSLDRLLTIALRYPRALVIAAIVIGATLTVWHMSALLHAPEAMPNLTRTTDVHALPSPTIATTPASDVVPFLAAYNRASALAAAQGQATLLAPYLAPDGSAWQSVVAEYARRANAGERRDATLVRWGILQSDMSSHGGWIETQEQWDVIVTVGGRIVSSRRGVLTHNRYWLRRDADGWRIVDATTLEVIR</sequence>
<dbReference type="AlphaFoldDB" id="A7NJ30"/>
<dbReference type="KEGG" id="rca:Rcas_1401"/>
<evidence type="ECO:0000313" key="3">
    <source>
        <dbReference type="EMBL" id="ABU57496.1"/>
    </source>
</evidence>
<dbReference type="HOGENOM" id="CLU_1174720_0_0_0"/>
<organism evidence="3 4">
    <name type="scientific">Roseiflexus castenholzii (strain DSM 13941 / HLO8)</name>
    <dbReference type="NCBI Taxonomy" id="383372"/>
    <lineage>
        <taxon>Bacteria</taxon>
        <taxon>Bacillati</taxon>
        <taxon>Chloroflexota</taxon>
        <taxon>Chloroflexia</taxon>
        <taxon>Chloroflexales</taxon>
        <taxon>Roseiflexineae</taxon>
        <taxon>Roseiflexaceae</taxon>
        <taxon>Roseiflexus</taxon>
    </lineage>
</organism>
<name>A7NJ30_ROSCS</name>
<dbReference type="EMBL" id="CP000804">
    <property type="protein sequence ID" value="ABU57496.1"/>
    <property type="molecule type" value="Genomic_DNA"/>
</dbReference>
<dbReference type="STRING" id="383372.Rcas_1401"/>
<keyword evidence="2" id="KW-1133">Transmembrane helix</keyword>
<feature type="compositionally biased region" description="Basic residues" evidence="1">
    <location>
        <begin position="1"/>
        <end position="14"/>
    </location>
</feature>
<dbReference type="RefSeq" id="WP_012119925.1">
    <property type="nucleotide sequence ID" value="NC_009767.1"/>
</dbReference>
<keyword evidence="2" id="KW-0472">Membrane</keyword>
<keyword evidence="4" id="KW-1185">Reference proteome</keyword>
<reference evidence="3 4" key="1">
    <citation type="submission" date="2007-08" db="EMBL/GenBank/DDBJ databases">
        <title>Complete sequence of Roseiflexus castenholzii DSM 13941.</title>
        <authorList>
            <consortium name="US DOE Joint Genome Institute"/>
            <person name="Copeland A."/>
            <person name="Lucas S."/>
            <person name="Lapidus A."/>
            <person name="Barry K."/>
            <person name="Glavina del Rio T."/>
            <person name="Dalin E."/>
            <person name="Tice H."/>
            <person name="Pitluck S."/>
            <person name="Thompson L.S."/>
            <person name="Brettin T."/>
            <person name="Bruce D."/>
            <person name="Detter J.C."/>
            <person name="Han C."/>
            <person name="Tapia R."/>
            <person name="Schmutz J."/>
            <person name="Larimer F."/>
            <person name="Land M."/>
            <person name="Hauser L."/>
            <person name="Kyrpides N."/>
            <person name="Mikhailova N."/>
            <person name="Bryant D.A."/>
            <person name="Hanada S."/>
            <person name="Tsukatani Y."/>
            <person name="Richardson P."/>
        </authorList>
    </citation>
    <scope>NUCLEOTIDE SEQUENCE [LARGE SCALE GENOMIC DNA]</scope>
    <source>
        <strain evidence="4">DSM 13941 / HLO8</strain>
    </source>
</reference>
<feature type="region of interest" description="Disordered" evidence="1">
    <location>
        <begin position="1"/>
        <end position="28"/>
    </location>
</feature>
<gene>
    <name evidence="3" type="ordered locus">Rcas_1401</name>
</gene>
<evidence type="ECO:0000313" key="4">
    <source>
        <dbReference type="Proteomes" id="UP000000263"/>
    </source>
</evidence>